<dbReference type="GO" id="GO:0015074">
    <property type="term" value="P:DNA integration"/>
    <property type="evidence" value="ECO:0007669"/>
    <property type="project" value="TreeGrafter"/>
</dbReference>
<protein>
    <recommendedName>
        <fullName evidence="2">Mos1 transposase HTH domain-containing protein</fullName>
    </recommendedName>
</protein>
<dbReference type="GO" id="GO:0044774">
    <property type="term" value="P:mitotic DNA integrity checkpoint signaling"/>
    <property type="evidence" value="ECO:0007669"/>
    <property type="project" value="TreeGrafter"/>
</dbReference>
<dbReference type="InterPro" id="IPR052709">
    <property type="entry name" value="Transposase-MT_Hybrid"/>
</dbReference>
<dbReference type="EMBL" id="CAJFDH010000001">
    <property type="protein sequence ID" value="CAD5206299.1"/>
    <property type="molecule type" value="Genomic_DNA"/>
</dbReference>
<evidence type="ECO:0000259" key="2">
    <source>
        <dbReference type="Pfam" id="PF17906"/>
    </source>
</evidence>
<evidence type="ECO:0000313" key="3">
    <source>
        <dbReference type="EMBL" id="CAD5206299.1"/>
    </source>
</evidence>
<dbReference type="EMBL" id="CAJFCW020000001">
    <property type="protein sequence ID" value="CAG9081216.1"/>
    <property type="molecule type" value="Genomic_DNA"/>
</dbReference>
<dbReference type="GO" id="GO:0005634">
    <property type="term" value="C:nucleus"/>
    <property type="evidence" value="ECO:0007669"/>
    <property type="project" value="UniProtKB-SubCell"/>
</dbReference>
<keyword evidence="4" id="KW-1185">Reference proteome</keyword>
<dbReference type="AlphaFoldDB" id="A0A811JSS8"/>
<dbReference type="GO" id="GO:0006303">
    <property type="term" value="P:double-strand break repair via nonhomologous end joining"/>
    <property type="evidence" value="ECO:0007669"/>
    <property type="project" value="TreeGrafter"/>
</dbReference>
<dbReference type="GO" id="GO:0000014">
    <property type="term" value="F:single-stranded DNA endodeoxyribonuclease activity"/>
    <property type="evidence" value="ECO:0007669"/>
    <property type="project" value="TreeGrafter"/>
</dbReference>
<dbReference type="Proteomes" id="UP000614601">
    <property type="component" value="Unassembled WGS sequence"/>
</dbReference>
<evidence type="ECO:0000256" key="1">
    <source>
        <dbReference type="ARBA" id="ARBA00004123"/>
    </source>
</evidence>
<dbReference type="Gene3D" id="1.10.10.10">
    <property type="entry name" value="Winged helix-like DNA-binding domain superfamily/Winged helix DNA-binding domain"/>
    <property type="match status" value="1"/>
</dbReference>
<comment type="caution">
    <text evidence="3">The sequence shown here is derived from an EMBL/GenBank/DDBJ whole genome shotgun (WGS) entry which is preliminary data.</text>
</comment>
<dbReference type="GO" id="GO:0003690">
    <property type="term" value="F:double-stranded DNA binding"/>
    <property type="evidence" value="ECO:0007669"/>
    <property type="project" value="TreeGrafter"/>
</dbReference>
<dbReference type="GO" id="GO:0044547">
    <property type="term" value="F:DNA topoisomerase binding"/>
    <property type="evidence" value="ECO:0007669"/>
    <property type="project" value="TreeGrafter"/>
</dbReference>
<dbReference type="GO" id="GO:0000729">
    <property type="term" value="P:DNA double-strand break processing"/>
    <property type="evidence" value="ECO:0007669"/>
    <property type="project" value="TreeGrafter"/>
</dbReference>
<dbReference type="OrthoDB" id="5825689at2759"/>
<dbReference type="Proteomes" id="UP000783686">
    <property type="component" value="Unassembled WGS sequence"/>
</dbReference>
<dbReference type="InterPro" id="IPR041426">
    <property type="entry name" value="Mos1_HTH"/>
</dbReference>
<accession>A0A811JSS8</accession>
<gene>
    <name evidence="3" type="ORF">BOKJ2_LOCUS983</name>
</gene>
<dbReference type="SUPFAM" id="SSF46689">
    <property type="entry name" value="Homeodomain-like"/>
    <property type="match status" value="1"/>
</dbReference>
<proteinExistence type="predicted"/>
<dbReference type="GO" id="GO:0035861">
    <property type="term" value="C:site of double-strand break"/>
    <property type="evidence" value="ECO:0007669"/>
    <property type="project" value="TreeGrafter"/>
</dbReference>
<dbReference type="GO" id="GO:0042800">
    <property type="term" value="F:histone H3K4 methyltransferase activity"/>
    <property type="evidence" value="ECO:0007669"/>
    <property type="project" value="TreeGrafter"/>
</dbReference>
<dbReference type="PANTHER" id="PTHR46060">
    <property type="entry name" value="MARINER MOS1 TRANSPOSASE-LIKE PROTEIN"/>
    <property type="match status" value="1"/>
</dbReference>
<comment type="subcellular location">
    <subcellularLocation>
        <location evidence="1">Nucleus</location>
    </subcellularLocation>
</comment>
<organism evidence="3 4">
    <name type="scientific">Bursaphelenchus okinawaensis</name>
    <dbReference type="NCBI Taxonomy" id="465554"/>
    <lineage>
        <taxon>Eukaryota</taxon>
        <taxon>Metazoa</taxon>
        <taxon>Ecdysozoa</taxon>
        <taxon>Nematoda</taxon>
        <taxon>Chromadorea</taxon>
        <taxon>Rhabditida</taxon>
        <taxon>Tylenchina</taxon>
        <taxon>Tylenchomorpha</taxon>
        <taxon>Aphelenchoidea</taxon>
        <taxon>Aphelenchoididae</taxon>
        <taxon>Bursaphelenchus</taxon>
    </lineage>
</organism>
<dbReference type="InterPro" id="IPR036388">
    <property type="entry name" value="WH-like_DNA-bd_sf"/>
</dbReference>
<feature type="domain" description="Mos1 transposase HTH" evidence="2">
    <location>
        <begin position="8"/>
        <end position="54"/>
    </location>
</feature>
<reference evidence="3" key="1">
    <citation type="submission" date="2020-09" db="EMBL/GenBank/DDBJ databases">
        <authorList>
            <person name="Kikuchi T."/>
        </authorList>
    </citation>
    <scope>NUCLEOTIDE SEQUENCE</scope>
    <source>
        <strain evidence="3">SH1</strain>
    </source>
</reference>
<dbReference type="GO" id="GO:0003697">
    <property type="term" value="F:single-stranded DNA binding"/>
    <property type="evidence" value="ECO:0007669"/>
    <property type="project" value="TreeGrafter"/>
</dbReference>
<dbReference type="InterPro" id="IPR009057">
    <property type="entry name" value="Homeodomain-like_sf"/>
</dbReference>
<dbReference type="GO" id="GO:0046975">
    <property type="term" value="F:histone H3K36 methyltransferase activity"/>
    <property type="evidence" value="ECO:0007669"/>
    <property type="project" value="TreeGrafter"/>
</dbReference>
<evidence type="ECO:0000313" key="4">
    <source>
        <dbReference type="Proteomes" id="UP000614601"/>
    </source>
</evidence>
<dbReference type="Pfam" id="PF17906">
    <property type="entry name" value="HTH_48"/>
    <property type="match status" value="1"/>
</dbReference>
<dbReference type="PANTHER" id="PTHR46060:SF2">
    <property type="entry name" value="HISTONE-LYSINE N-METHYLTRANSFERASE SETMAR"/>
    <property type="match status" value="1"/>
</dbReference>
<sequence length="118" mass="13365">MEVLANNMHAMILYEFKLGKTAAEGHRNLVKAFGENCVSYSTCSDWFHKFKEGDFDLSNHHPGRHSVVDEQVLIQLMETDPNMTSHALAEKFGCSSDTVCHHLHNIGMVYEGGKWVKK</sequence>
<name>A0A811JSS8_9BILA</name>
<dbReference type="GO" id="GO:0000793">
    <property type="term" value="C:condensed chromosome"/>
    <property type="evidence" value="ECO:0007669"/>
    <property type="project" value="TreeGrafter"/>
</dbReference>
<dbReference type="Gene3D" id="1.10.10.1450">
    <property type="match status" value="1"/>
</dbReference>
<dbReference type="GO" id="GO:0031297">
    <property type="term" value="P:replication fork processing"/>
    <property type="evidence" value="ECO:0007669"/>
    <property type="project" value="TreeGrafter"/>
</dbReference>